<feature type="transmembrane region" description="Helical" evidence="1">
    <location>
        <begin position="180"/>
        <end position="198"/>
    </location>
</feature>
<organism evidence="2 3">
    <name type="scientific">Arthrobacter pityocampae</name>
    <dbReference type="NCBI Taxonomy" id="547334"/>
    <lineage>
        <taxon>Bacteria</taxon>
        <taxon>Bacillati</taxon>
        <taxon>Actinomycetota</taxon>
        <taxon>Actinomycetes</taxon>
        <taxon>Micrococcales</taxon>
        <taxon>Micrococcaceae</taxon>
        <taxon>Arthrobacter</taxon>
    </lineage>
</organism>
<feature type="transmembrane region" description="Helical" evidence="1">
    <location>
        <begin position="111"/>
        <end position="136"/>
    </location>
</feature>
<dbReference type="OrthoDB" id="3399482at2"/>
<dbReference type="Proteomes" id="UP000239297">
    <property type="component" value="Unassembled WGS sequence"/>
</dbReference>
<keyword evidence="1" id="KW-0812">Transmembrane</keyword>
<comment type="caution">
    <text evidence="2">The sequence shown here is derived from an EMBL/GenBank/DDBJ whole genome shotgun (WGS) entry which is preliminary data.</text>
</comment>
<evidence type="ECO:0000313" key="2">
    <source>
        <dbReference type="EMBL" id="PPB48158.1"/>
    </source>
</evidence>
<name>A0A2S5IUC4_9MICC</name>
<dbReference type="EMBL" id="PRKW01000006">
    <property type="protein sequence ID" value="PPB48158.1"/>
    <property type="molecule type" value="Genomic_DNA"/>
</dbReference>
<proteinExistence type="predicted"/>
<keyword evidence="1" id="KW-1133">Transmembrane helix</keyword>
<evidence type="ECO:0000313" key="3">
    <source>
        <dbReference type="Proteomes" id="UP000239297"/>
    </source>
</evidence>
<feature type="transmembrane region" description="Helical" evidence="1">
    <location>
        <begin position="148"/>
        <end position="168"/>
    </location>
</feature>
<reference evidence="2 3" key="1">
    <citation type="journal article" date="2014" name="Int. J. Syst. Evol. Microbiol.">
        <title>Arthrobacter pityocampae sp. nov., isolated from Thaumetopoea pityocampa (Lep., Thaumetopoeidae).</title>
        <authorList>
            <person name="Ince I.A."/>
            <person name="Demirbag Z."/>
            <person name="Kati H."/>
        </authorList>
    </citation>
    <scope>NUCLEOTIDE SEQUENCE [LARGE SCALE GENOMIC DNA]</scope>
    <source>
        <strain evidence="2 3">Tp2</strain>
    </source>
</reference>
<feature type="transmembrane region" description="Helical" evidence="1">
    <location>
        <begin position="68"/>
        <end position="90"/>
    </location>
</feature>
<sequence>MSTLAPIPAATPHSPSAASRVTSIALMELRIIFRNKTVLLGAVLMPIAMAVYFFYFGAEQMVSPASTAVMAGLTLMAVALLGVYLTATTTMATRREELFLKRLRSGESSDAVIWLGMLVPIVTLVAGQLAVIAVGFGMAGMDAPARPLVVLGAVLGFLALCATVGMFTSIYTPSAAAAQITTLPFFAVVFASFFWTAFDDGFETLSRLTPGGALQNLLMAGWGAIPLDVSTAGAAAALLAWIVVPYLVASRRFRWEKR</sequence>
<feature type="transmembrane region" description="Helical" evidence="1">
    <location>
        <begin position="37"/>
        <end position="56"/>
    </location>
</feature>
<feature type="transmembrane region" description="Helical" evidence="1">
    <location>
        <begin position="218"/>
        <end position="248"/>
    </location>
</feature>
<dbReference type="RefSeq" id="WP_104122325.1">
    <property type="nucleotide sequence ID" value="NZ_PRKW01000006.1"/>
</dbReference>
<protein>
    <submittedName>
        <fullName evidence="2">ABC transporter permease</fullName>
    </submittedName>
</protein>
<dbReference type="AlphaFoldDB" id="A0A2S5IUC4"/>
<accession>A0A2S5IUC4</accession>
<keyword evidence="3" id="KW-1185">Reference proteome</keyword>
<gene>
    <name evidence="2" type="ORF">C4K88_14345</name>
</gene>
<evidence type="ECO:0000256" key="1">
    <source>
        <dbReference type="SAM" id="Phobius"/>
    </source>
</evidence>
<keyword evidence="1" id="KW-0472">Membrane</keyword>